<dbReference type="AlphaFoldDB" id="A0A3N9UBL3"/>
<protein>
    <submittedName>
        <fullName evidence="2">Sigma-70 family RNA polymerase sigma factor</fullName>
    </submittedName>
</protein>
<evidence type="ECO:0000313" key="3">
    <source>
        <dbReference type="Proteomes" id="UP000274033"/>
    </source>
</evidence>
<proteinExistence type="predicted"/>
<dbReference type="InterPro" id="IPR014284">
    <property type="entry name" value="RNA_pol_sigma-70_dom"/>
</dbReference>
<reference evidence="2 3" key="1">
    <citation type="journal article" date="2013" name="J. Microbiol.">
        <title>Lysinibacillus chungkukjangi sp. nov., isolated from Chungkukjang, Korean fermented soybean food.</title>
        <authorList>
            <person name="Kim S.J."/>
            <person name="Jang Y.H."/>
            <person name="Hamada M."/>
            <person name="Ahn J.H."/>
            <person name="Weon H.Y."/>
            <person name="Suzuki K."/>
            <person name="Whang K.S."/>
            <person name="Kwon S.W."/>
        </authorList>
    </citation>
    <scope>NUCLEOTIDE SEQUENCE [LARGE SCALE GENOMIC DNA]</scope>
    <source>
        <strain evidence="2 3">MCCC 1A12701</strain>
    </source>
</reference>
<keyword evidence="3" id="KW-1185">Reference proteome</keyword>
<gene>
    <name evidence="2" type="ORF">EBB45_14845</name>
</gene>
<dbReference type="EMBL" id="RRCT01000015">
    <property type="protein sequence ID" value="RQW73844.1"/>
    <property type="molecule type" value="Genomic_DNA"/>
</dbReference>
<name>A0A3N9UBL3_9BACI</name>
<dbReference type="RefSeq" id="WP_124766092.1">
    <property type="nucleotide sequence ID" value="NZ_JAFBDY010000025.1"/>
</dbReference>
<dbReference type="InterPro" id="IPR007627">
    <property type="entry name" value="RNA_pol_sigma70_r2"/>
</dbReference>
<evidence type="ECO:0000259" key="1">
    <source>
        <dbReference type="Pfam" id="PF04542"/>
    </source>
</evidence>
<evidence type="ECO:0000313" key="2">
    <source>
        <dbReference type="EMBL" id="RQW73844.1"/>
    </source>
</evidence>
<dbReference type="InterPro" id="IPR013325">
    <property type="entry name" value="RNA_pol_sigma_r2"/>
</dbReference>
<dbReference type="Pfam" id="PF04542">
    <property type="entry name" value="Sigma70_r2"/>
    <property type="match status" value="1"/>
</dbReference>
<feature type="domain" description="RNA polymerase sigma-70 region 2" evidence="1">
    <location>
        <begin position="9"/>
        <end position="72"/>
    </location>
</feature>
<dbReference type="NCBIfam" id="TIGR02937">
    <property type="entry name" value="sigma70-ECF"/>
    <property type="match status" value="1"/>
</dbReference>
<accession>A0A3N9UBL3</accession>
<dbReference type="SUPFAM" id="SSF88946">
    <property type="entry name" value="Sigma2 domain of RNA polymerase sigma factors"/>
    <property type="match status" value="1"/>
</dbReference>
<dbReference type="SUPFAM" id="SSF88659">
    <property type="entry name" value="Sigma3 and sigma4 domains of RNA polymerase sigma factors"/>
    <property type="match status" value="1"/>
</dbReference>
<sequence length="163" mass="20013">MEEFEQVLEQYEPMISSILRKAHVYKNYEHYRQTARIALWQAWQKYEPTRGHFAPYAYRTMLTVIYEEMRKDNQHTEHYKPYENDKLAAAQKYMEIKQMPYDHAATFEMLENSLTAEEFELLKDLYYYHYKYEELTEKYGASVAALKKRRDRLLKKLRIELKK</sequence>
<organism evidence="2 3">
    <name type="scientific">Lysinibacillus composti</name>
    <dbReference type="NCBI Taxonomy" id="720633"/>
    <lineage>
        <taxon>Bacteria</taxon>
        <taxon>Bacillati</taxon>
        <taxon>Bacillota</taxon>
        <taxon>Bacilli</taxon>
        <taxon>Bacillales</taxon>
        <taxon>Bacillaceae</taxon>
        <taxon>Lysinibacillus</taxon>
    </lineage>
</organism>
<dbReference type="Gene3D" id="1.10.1740.10">
    <property type="match status" value="1"/>
</dbReference>
<dbReference type="InterPro" id="IPR013324">
    <property type="entry name" value="RNA_pol_sigma_r3/r4-like"/>
</dbReference>
<dbReference type="OrthoDB" id="9783788at2"/>
<dbReference type="GO" id="GO:0006352">
    <property type="term" value="P:DNA-templated transcription initiation"/>
    <property type="evidence" value="ECO:0007669"/>
    <property type="project" value="InterPro"/>
</dbReference>
<comment type="caution">
    <text evidence="2">The sequence shown here is derived from an EMBL/GenBank/DDBJ whole genome shotgun (WGS) entry which is preliminary data.</text>
</comment>
<dbReference type="Proteomes" id="UP000274033">
    <property type="component" value="Unassembled WGS sequence"/>
</dbReference>
<dbReference type="GO" id="GO:0003700">
    <property type="term" value="F:DNA-binding transcription factor activity"/>
    <property type="evidence" value="ECO:0007669"/>
    <property type="project" value="InterPro"/>
</dbReference>